<feature type="signal peptide" evidence="1">
    <location>
        <begin position="1"/>
        <end position="23"/>
    </location>
</feature>
<dbReference type="EMBL" id="JAKJPO010000019">
    <property type="protein sequence ID" value="MCF7223693.1"/>
    <property type="molecule type" value="Genomic_DNA"/>
</dbReference>
<evidence type="ECO:0000313" key="2">
    <source>
        <dbReference type="EMBL" id="MCF7223693.1"/>
    </source>
</evidence>
<dbReference type="InterPro" id="IPR021719">
    <property type="entry name" value="Prot_inh_I78"/>
</dbReference>
<evidence type="ECO:0000256" key="1">
    <source>
        <dbReference type="SAM" id="SignalP"/>
    </source>
</evidence>
<proteinExistence type="predicted"/>
<gene>
    <name evidence="2" type="ORF">L3V18_18180</name>
</gene>
<dbReference type="PANTHER" id="PTHR39600:SF1">
    <property type="entry name" value="PEPTIDASE INHIBITOR I78 FAMILY PROTEIN"/>
    <property type="match status" value="1"/>
</dbReference>
<dbReference type="Proteomes" id="UP001430796">
    <property type="component" value="Unassembled WGS sequence"/>
</dbReference>
<reference evidence="3" key="1">
    <citation type="submission" date="2022-01" db="EMBL/GenBank/DDBJ databases">
        <title>Lysobacter chinensis sp. nov., a bacterium isolated from cow dung compost.</title>
        <authorList>
            <person name="Zhou L.Y."/>
        </authorList>
    </citation>
    <scope>NUCLEOTIDE SEQUENCE [LARGE SCALE GENOMIC DNA]</scope>
    <source>
        <strain evidence="3">TLK-CK17</strain>
    </source>
</reference>
<organism evidence="2 3">
    <name type="scientific">Marilutibacter chinensis</name>
    <dbReference type="NCBI Taxonomy" id="2912247"/>
    <lineage>
        <taxon>Bacteria</taxon>
        <taxon>Pseudomonadati</taxon>
        <taxon>Pseudomonadota</taxon>
        <taxon>Gammaproteobacteria</taxon>
        <taxon>Lysobacterales</taxon>
        <taxon>Lysobacteraceae</taxon>
        <taxon>Marilutibacter</taxon>
    </lineage>
</organism>
<sequence length="99" mass="10505">MRSVKHLLPVAVAAAVLAVSACAPMPPPPPPMAQCNAEAARWAIGQAPDPDVVDRVVRDTGSRDVRVLHPGTPATMDYRQDRVNIDVNERGAITGIRCG</sequence>
<keyword evidence="1" id="KW-0732">Signal</keyword>
<dbReference type="PANTHER" id="PTHR39600">
    <property type="entry name" value="PEPTIDASE INHIBITOR I78 FAMILY PROTEIN"/>
    <property type="match status" value="1"/>
</dbReference>
<dbReference type="PROSITE" id="PS51257">
    <property type="entry name" value="PROKAR_LIPOPROTEIN"/>
    <property type="match status" value="1"/>
</dbReference>
<dbReference type="RefSeq" id="WP_237056849.1">
    <property type="nucleotide sequence ID" value="NZ_JAKJPO010000019.1"/>
</dbReference>
<name>A0ABS9HY24_9GAMM</name>
<comment type="caution">
    <text evidence="2">The sequence shown here is derived from an EMBL/GenBank/DDBJ whole genome shotgun (WGS) entry which is preliminary data.</text>
</comment>
<dbReference type="Pfam" id="PF11720">
    <property type="entry name" value="Inhibitor_I78"/>
    <property type="match status" value="1"/>
</dbReference>
<feature type="chain" id="PRO_5047253380" description="Peptidase inhibitor I78 family protein" evidence="1">
    <location>
        <begin position="24"/>
        <end position="99"/>
    </location>
</feature>
<accession>A0ABS9HY24</accession>
<dbReference type="Gene3D" id="3.30.10.10">
    <property type="entry name" value="Trypsin Inhibitor V, subunit A"/>
    <property type="match status" value="1"/>
</dbReference>
<evidence type="ECO:0000313" key="3">
    <source>
        <dbReference type="Proteomes" id="UP001430796"/>
    </source>
</evidence>
<keyword evidence="3" id="KW-1185">Reference proteome</keyword>
<reference evidence="2 3" key="3">
    <citation type="submission" date="2022-01" db="EMBL/GenBank/DDBJ databases">
        <authorList>
            <person name="Zhou L.Y."/>
        </authorList>
    </citation>
    <scope>NUCLEOTIDE SEQUENCE [LARGE SCALE GENOMIC DNA]</scope>
    <source>
        <strain evidence="2 3">TLK-CK17</strain>
    </source>
</reference>
<evidence type="ECO:0008006" key="4">
    <source>
        <dbReference type="Google" id="ProtNLM"/>
    </source>
</evidence>
<reference evidence="2 3" key="2">
    <citation type="submission" date="2022-01" db="EMBL/GenBank/DDBJ databases">
        <title>Lysobacter chinensis sp. nov., a bacterium isolated from cow dung compost.</title>
        <authorList>
            <person name="Liu Y."/>
        </authorList>
    </citation>
    <scope>NUCLEOTIDE SEQUENCE [LARGE SCALE GENOMIC DNA]</scope>
    <source>
        <strain evidence="2 3">TLK-CK17</strain>
    </source>
</reference>
<protein>
    <recommendedName>
        <fullName evidence="4">Peptidase inhibitor I78 family protein</fullName>
    </recommendedName>
</protein>